<name>A0ABU1ATV9_9BACT</name>
<protein>
    <submittedName>
        <fullName evidence="1">Uncharacterized protein</fullName>
    </submittedName>
</protein>
<gene>
    <name evidence="1" type="ORF">QEH52_08785</name>
</gene>
<reference evidence="1 2" key="1">
    <citation type="submission" date="2023-04" db="EMBL/GenBank/DDBJ databases">
        <title>A novel bacteria isolated from coastal sediment.</title>
        <authorList>
            <person name="Liu X.-J."/>
            <person name="Du Z.-J."/>
        </authorList>
    </citation>
    <scope>NUCLEOTIDE SEQUENCE [LARGE SCALE GENOMIC DNA]</scope>
    <source>
        <strain evidence="1 2">SDUM461003</strain>
    </source>
</reference>
<keyword evidence="2" id="KW-1185">Reference proteome</keyword>
<proteinExistence type="predicted"/>
<dbReference type="RefSeq" id="WP_308949793.1">
    <property type="nucleotide sequence ID" value="NZ_JARXHW010000016.1"/>
</dbReference>
<evidence type="ECO:0000313" key="2">
    <source>
        <dbReference type="Proteomes" id="UP001225316"/>
    </source>
</evidence>
<comment type="caution">
    <text evidence="1">The sequence shown here is derived from an EMBL/GenBank/DDBJ whole genome shotgun (WGS) entry which is preliminary data.</text>
</comment>
<sequence>MTTRRTRDFIKTQLLETERLIELTGEHPVMALGLSQRKEELNEMLQQLPIGNKEPRTVLFFSGEPVVGSTGIDASFAGRILAPFQNMVMSEHAQRWHGALGSRGRRTGEEESRLILTGLPRGSFGLELSKANNEELFEEDQLADTLAHVTRLVESAGRSDEDFAAELDDTAPRVIQSLREFLKVVSEGHAGLRMESGDYRCTLNPVEASDAYDRVNSTQTSETVIQERGVFKGLLLESWRFDFVNDAGHKISGKLDDNLSKEQAVELLKNYTEEHCIADLVKTTVLFKNGKVRTSYTLNGLRTAND</sequence>
<dbReference type="Proteomes" id="UP001225316">
    <property type="component" value="Unassembled WGS sequence"/>
</dbReference>
<accession>A0ABU1ATV9</accession>
<evidence type="ECO:0000313" key="1">
    <source>
        <dbReference type="EMBL" id="MDQ8207601.1"/>
    </source>
</evidence>
<organism evidence="1 2">
    <name type="scientific">Thalassobacterium maritimum</name>
    <dbReference type="NCBI Taxonomy" id="3041265"/>
    <lineage>
        <taxon>Bacteria</taxon>
        <taxon>Pseudomonadati</taxon>
        <taxon>Verrucomicrobiota</taxon>
        <taxon>Opitutia</taxon>
        <taxon>Puniceicoccales</taxon>
        <taxon>Coraliomargaritaceae</taxon>
        <taxon>Thalassobacterium</taxon>
    </lineage>
</organism>
<dbReference type="EMBL" id="JARXHW010000016">
    <property type="protein sequence ID" value="MDQ8207601.1"/>
    <property type="molecule type" value="Genomic_DNA"/>
</dbReference>